<dbReference type="Gene3D" id="3.30.530.20">
    <property type="match status" value="1"/>
</dbReference>
<feature type="region of interest" description="Disordered" evidence="1">
    <location>
        <begin position="1"/>
        <end position="20"/>
    </location>
</feature>
<dbReference type="Proteomes" id="UP000503004">
    <property type="component" value="Chromosome"/>
</dbReference>
<proteinExistence type="predicted"/>
<accession>A0A858Q8U7</accession>
<organism evidence="2 3">
    <name type="scientific">Methylococcus geothermalis</name>
    <dbReference type="NCBI Taxonomy" id="2681310"/>
    <lineage>
        <taxon>Bacteria</taxon>
        <taxon>Pseudomonadati</taxon>
        <taxon>Pseudomonadota</taxon>
        <taxon>Gammaproteobacteria</taxon>
        <taxon>Methylococcales</taxon>
        <taxon>Methylococcaceae</taxon>
        <taxon>Methylococcus</taxon>
    </lineage>
</organism>
<evidence type="ECO:0000256" key="1">
    <source>
        <dbReference type="SAM" id="MobiDB-lite"/>
    </source>
</evidence>
<gene>
    <name evidence="2" type="ORF">GNH96_10060</name>
</gene>
<keyword evidence="3" id="KW-1185">Reference proteome</keyword>
<reference evidence="3" key="1">
    <citation type="submission" date="2019-12" db="EMBL/GenBank/DDBJ databases">
        <authorList>
            <person name="Awala S.I."/>
            <person name="Rhee S.K."/>
        </authorList>
    </citation>
    <scope>NUCLEOTIDE SEQUENCE [LARGE SCALE GENOMIC DNA]</scope>
    <source>
        <strain evidence="3">IM1</strain>
    </source>
</reference>
<evidence type="ECO:0000313" key="2">
    <source>
        <dbReference type="EMBL" id="QJD30279.1"/>
    </source>
</evidence>
<sequence>MRDRSSPVVRAGRLRSRRGDRAVPGARRLLRKTAAGRLGPLIRISTGVAREIGAGSMEITGSSPPSRLVLKLDFIRPFEAQNVVEFTLEPQGETTQVTWAIHGPMPFLSKVMTVFFSMDKMIGKDFEAGLASLKAAAEN</sequence>
<dbReference type="InterPro" id="IPR023393">
    <property type="entry name" value="START-like_dom_sf"/>
</dbReference>
<evidence type="ECO:0000313" key="3">
    <source>
        <dbReference type="Proteomes" id="UP000503004"/>
    </source>
</evidence>
<evidence type="ECO:0008006" key="4">
    <source>
        <dbReference type="Google" id="ProtNLM"/>
    </source>
</evidence>
<dbReference type="AlphaFoldDB" id="A0A858Q8U7"/>
<dbReference type="SUPFAM" id="SSF55961">
    <property type="entry name" value="Bet v1-like"/>
    <property type="match status" value="1"/>
</dbReference>
<protein>
    <recommendedName>
        <fullName evidence="4">Polyketide cyclase/dehydrase</fullName>
    </recommendedName>
</protein>
<dbReference type="CDD" id="cd07818">
    <property type="entry name" value="SRPBCC_1"/>
    <property type="match status" value="1"/>
</dbReference>
<dbReference type="EMBL" id="CP046565">
    <property type="protein sequence ID" value="QJD30279.1"/>
    <property type="molecule type" value="Genomic_DNA"/>
</dbReference>
<dbReference type="KEGG" id="metu:GNH96_10060"/>
<name>A0A858Q8U7_9GAMM</name>